<organism evidence="1 2">
    <name type="scientific">Tegillarca granosa</name>
    <name type="common">Malaysian cockle</name>
    <name type="synonym">Anadara granosa</name>
    <dbReference type="NCBI Taxonomy" id="220873"/>
    <lineage>
        <taxon>Eukaryota</taxon>
        <taxon>Metazoa</taxon>
        <taxon>Spiralia</taxon>
        <taxon>Lophotrochozoa</taxon>
        <taxon>Mollusca</taxon>
        <taxon>Bivalvia</taxon>
        <taxon>Autobranchia</taxon>
        <taxon>Pteriomorphia</taxon>
        <taxon>Arcoida</taxon>
        <taxon>Arcoidea</taxon>
        <taxon>Arcidae</taxon>
        <taxon>Tegillarca</taxon>
    </lineage>
</organism>
<sequence length="111" mass="13488">MKYFDDVLTLVIQLSFCQDKICVYLSVYRLIFFFFYTTDEFLQQMFYVELIFPDHANRFFKNDFLTLVNNYFDPSYPPEISNLWYKIDSEIDDLLSESDTLPKILSLFFLF</sequence>
<evidence type="ECO:0000313" key="1">
    <source>
        <dbReference type="EMBL" id="KAJ8318175.1"/>
    </source>
</evidence>
<protein>
    <submittedName>
        <fullName evidence="1">Uncharacterized protein</fullName>
    </submittedName>
</protein>
<name>A0ABQ9FPK7_TEGGR</name>
<dbReference type="EMBL" id="JARBDR010000214">
    <property type="protein sequence ID" value="KAJ8318175.1"/>
    <property type="molecule type" value="Genomic_DNA"/>
</dbReference>
<dbReference type="Proteomes" id="UP001217089">
    <property type="component" value="Unassembled WGS sequence"/>
</dbReference>
<keyword evidence="2" id="KW-1185">Reference proteome</keyword>
<reference evidence="1 2" key="1">
    <citation type="submission" date="2022-12" db="EMBL/GenBank/DDBJ databases">
        <title>Chromosome-level genome of Tegillarca granosa.</title>
        <authorList>
            <person name="Kim J."/>
        </authorList>
    </citation>
    <scope>NUCLEOTIDE SEQUENCE [LARGE SCALE GENOMIC DNA]</scope>
    <source>
        <strain evidence="1">Teg-2019</strain>
        <tissue evidence="1">Adductor muscle</tissue>
    </source>
</reference>
<accession>A0ABQ9FPK7</accession>
<comment type="caution">
    <text evidence="1">The sequence shown here is derived from an EMBL/GenBank/DDBJ whole genome shotgun (WGS) entry which is preliminary data.</text>
</comment>
<proteinExistence type="predicted"/>
<gene>
    <name evidence="1" type="ORF">KUTeg_003266</name>
</gene>
<evidence type="ECO:0000313" key="2">
    <source>
        <dbReference type="Proteomes" id="UP001217089"/>
    </source>
</evidence>